<feature type="transmembrane region" description="Helical" evidence="9">
    <location>
        <begin position="380"/>
        <end position="403"/>
    </location>
</feature>
<evidence type="ECO:0000256" key="4">
    <source>
        <dbReference type="ARBA" id="ARBA00022737"/>
    </source>
</evidence>
<dbReference type="InterPro" id="IPR002110">
    <property type="entry name" value="Ankyrin_rpt"/>
</dbReference>
<keyword evidence="6 8" id="KW-0040">ANK repeat</keyword>
<dbReference type="Pfam" id="PF09815">
    <property type="entry name" value="XK-related"/>
    <property type="match status" value="1"/>
</dbReference>
<gene>
    <name evidence="10" type="ORF">PLOB_00020046</name>
</gene>
<feature type="transmembrane region" description="Helical" evidence="9">
    <location>
        <begin position="304"/>
        <end position="325"/>
    </location>
</feature>
<dbReference type="PROSITE" id="PS50297">
    <property type="entry name" value="ANK_REP_REGION"/>
    <property type="match status" value="1"/>
</dbReference>
<comment type="similarity">
    <text evidence="2 9">Belongs to the XK family.</text>
</comment>
<feature type="repeat" description="ANK" evidence="8">
    <location>
        <begin position="663"/>
        <end position="695"/>
    </location>
</feature>
<evidence type="ECO:0000256" key="3">
    <source>
        <dbReference type="ARBA" id="ARBA00022692"/>
    </source>
</evidence>
<feature type="transmembrane region" description="Helical" evidence="9">
    <location>
        <begin position="485"/>
        <end position="505"/>
    </location>
</feature>
<sequence length="972" mass="110369">RIFHSLQPCLVRSWANCGLLQCKEFLAMDKPNVIKMCNQEQSPGSKENESHTKKEKAALGLWWLLAIPILPFFYLSDLQANWVRPIDPVLVVKTLIFQCYLPAIDVLTDFWTGASFFLSCHVLFGWYTISVTFLPFFGKLLSEITQIIRIKRKQRNLFNTMWKFLIRDKLKQVLVHLPFIQPGVTLSQIRQLSQLSAEDVEAEKILFRMANDRVWEPFLEAGPQLALQLLIVWQTGEVTSIQCVTMPVSCFALCWAGASTFFNNRVDHGIASPSVISNLIVTAIVSLLVVPRILYFSIMAYLSGYWAAITIVSMIAVVWIALKFFSVKEPKPKMKYDRVKDEYVLDPCKGFKPIMDEIRLKSTFLSVFAPTVVGFKRSKILLVSSVASITTLLCSLGSLWLYLSFGNWGHANNHTFQSLSCSSEKPCLRCPFNETDVLRCSKASWPTENNMSYQILDYSVQCGIKICKRRCSDNGEPYDNLVFRWFPALFCLMVLSAGFSLLLEYMTDFIRLEKYIPLKHNIFLSLAIELEEEKEADNEALMKKKRILWRGYIKEGEDDSKLCRYVREGQKIDQAIITAQRKGFSRINFVTATVNEMVDMLRYPSRHKKALPSSQTENNTKDHYGDMDLSKKQLLDASKIGDVKLVYKLLEGDVDIDVQCPDTGNTALMFAAEKDDKAITELLLMEQAKVFLLNNRGLSALTLAHEKGHAVIVNMICTRLAETKELDAQMLVASEKGDLATVRALLSFDTNLFFVVDKIHEKSSLHLAAEKGHFNVASFLCEMMRLKTEAILKKNKYGMNYIHSTCLGGSLDILRLLLPLIEKMNRDAIAEADVNGRTALWFAARKGHLEIVRELLPIFSSIDPQSIIARKTDGSNALMAAAFFGHTETVRELLPVFKDIDPSSLFETYHDCDDAGKNLISIAEHYGHVETKQVIEDFMKSNNLPHPNAGLTINRNYLVDINQVHSQMKTWV</sequence>
<evidence type="ECO:0000256" key="7">
    <source>
        <dbReference type="ARBA" id="ARBA00023136"/>
    </source>
</evidence>
<protein>
    <recommendedName>
        <fullName evidence="9">XK-related protein</fullName>
    </recommendedName>
</protein>
<dbReference type="Pfam" id="PF12796">
    <property type="entry name" value="Ank_2"/>
    <property type="match status" value="3"/>
</dbReference>
<reference evidence="10 11" key="1">
    <citation type="submission" date="2022-05" db="EMBL/GenBank/DDBJ databases">
        <authorList>
            <consortium name="Genoscope - CEA"/>
            <person name="William W."/>
        </authorList>
    </citation>
    <scope>NUCLEOTIDE SEQUENCE [LARGE SCALE GENOMIC DNA]</scope>
</reference>
<keyword evidence="7 9" id="KW-0472">Membrane</keyword>
<accession>A0ABN8RGG3</accession>
<evidence type="ECO:0000256" key="8">
    <source>
        <dbReference type="PROSITE-ProRule" id="PRU00023"/>
    </source>
</evidence>
<comment type="subcellular location">
    <subcellularLocation>
        <location evidence="1 9">Membrane</location>
        <topology evidence="1 9">Multi-pass membrane protein</topology>
    </subcellularLocation>
</comment>
<evidence type="ECO:0000256" key="2">
    <source>
        <dbReference type="ARBA" id="ARBA00008789"/>
    </source>
</evidence>
<evidence type="ECO:0000313" key="10">
    <source>
        <dbReference type="EMBL" id="CAH3177998.1"/>
    </source>
</evidence>
<feature type="transmembrane region" description="Helical" evidence="9">
    <location>
        <begin position="116"/>
        <end position="142"/>
    </location>
</feature>
<dbReference type="PANTHER" id="PTHR24198:SF165">
    <property type="entry name" value="ANKYRIN REPEAT-CONTAINING PROTEIN-RELATED"/>
    <property type="match status" value="1"/>
</dbReference>
<keyword evidence="11" id="KW-1185">Reference proteome</keyword>
<evidence type="ECO:0000256" key="6">
    <source>
        <dbReference type="ARBA" id="ARBA00023043"/>
    </source>
</evidence>
<dbReference type="Proteomes" id="UP001159405">
    <property type="component" value="Unassembled WGS sequence"/>
</dbReference>
<feature type="repeat" description="ANK" evidence="8">
    <location>
        <begin position="835"/>
        <end position="867"/>
    </location>
</feature>
<dbReference type="SUPFAM" id="SSF48403">
    <property type="entry name" value="Ankyrin repeat"/>
    <property type="match status" value="1"/>
</dbReference>
<keyword evidence="3 9" id="KW-0812">Transmembrane</keyword>
<proteinExistence type="inferred from homology"/>
<name>A0ABN8RGG3_9CNID</name>
<feature type="transmembrane region" description="Helical" evidence="9">
    <location>
        <begin position="57"/>
        <end position="75"/>
    </location>
</feature>
<comment type="caution">
    <text evidence="10">The sequence shown here is derived from an EMBL/GenBank/DDBJ whole genome shotgun (WGS) entry which is preliminary data.</text>
</comment>
<organism evidence="10 11">
    <name type="scientific">Porites lobata</name>
    <dbReference type="NCBI Taxonomy" id="104759"/>
    <lineage>
        <taxon>Eukaryota</taxon>
        <taxon>Metazoa</taxon>
        <taxon>Cnidaria</taxon>
        <taxon>Anthozoa</taxon>
        <taxon>Hexacorallia</taxon>
        <taxon>Scleractinia</taxon>
        <taxon>Fungiina</taxon>
        <taxon>Poritidae</taxon>
        <taxon>Porites</taxon>
    </lineage>
</organism>
<dbReference type="PROSITE" id="PS50088">
    <property type="entry name" value="ANK_REPEAT"/>
    <property type="match status" value="2"/>
</dbReference>
<evidence type="ECO:0000256" key="1">
    <source>
        <dbReference type="ARBA" id="ARBA00004141"/>
    </source>
</evidence>
<keyword evidence="5 9" id="KW-1133">Transmembrane helix</keyword>
<evidence type="ECO:0000256" key="5">
    <source>
        <dbReference type="ARBA" id="ARBA00022989"/>
    </source>
</evidence>
<dbReference type="PANTHER" id="PTHR24198">
    <property type="entry name" value="ANKYRIN REPEAT AND PROTEIN KINASE DOMAIN-CONTAINING PROTEIN"/>
    <property type="match status" value="1"/>
</dbReference>
<dbReference type="EMBL" id="CALNXK010000233">
    <property type="protein sequence ID" value="CAH3177998.1"/>
    <property type="molecule type" value="Genomic_DNA"/>
</dbReference>
<dbReference type="InterPro" id="IPR036770">
    <property type="entry name" value="Ankyrin_rpt-contain_sf"/>
</dbReference>
<dbReference type="InterPro" id="IPR018629">
    <property type="entry name" value="XK-rel"/>
</dbReference>
<keyword evidence="4" id="KW-0677">Repeat</keyword>
<evidence type="ECO:0000256" key="9">
    <source>
        <dbReference type="RuleBase" id="RU910716"/>
    </source>
</evidence>
<dbReference type="Gene3D" id="1.25.40.20">
    <property type="entry name" value="Ankyrin repeat-containing domain"/>
    <property type="match status" value="2"/>
</dbReference>
<feature type="non-terminal residue" evidence="10">
    <location>
        <position position="1"/>
    </location>
</feature>
<evidence type="ECO:0000313" key="11">
    <source>
        <dbReference type="Proteomes" id="UP001159405"/>
    </source>
</evidence>
<dbReference type="SMART" id="SM00248">
    <property type="entry name" value="ANK"/>
    <property type="match status" value="7"/>
</dbReference>
<feature type="transmembrane region" description="Helical" evidence="9">
    <location>
        <begin position="275"/>
        <end position="298"/>
    </location>
</feature>